<dbReference type="OrthoDB" id="6091628at2"/>
<proteinExistence type="predicted"/>
<dbReference type="Proteomes" id="UP000008229">
    <property type="component" value="Chromosome"/>
</dbReference>
<dbReference type="HOGENOM" id="CLU_006968_1_0_11"/>
<evidence type="ECO:0000313" key="2">
    <source>
        <dbReference type="EMBL" id="ADB50990.1"/>
    </source>
</evidence>
<dbReference type="RefSeq" id="WP_012934041.1">
    <property type="nucleotide sequence ID" value="NC_013739.1"/>
</dbReference>
<dbReference type="KEGG" id="cwo:Cwoe_2569"/>
<evidence type="ECO:0000313" key="3">
    <source>
        <dbReference type="Proteomes" id="UP000008229"/>
    </source>
</evidence>
<dbReference type="eggNOG" id="COG1413">
    <property type="taxonomic scope" value="Bacteria"/>
</dbReference>
<keyword evidence="3" id="KW-1185">Reference proteome</keyword>
<gene>
    <name evidence="2" type="ordered locus">Cwoe_2569</name>
</gene>
<dbReference type="EMBL" id="CP001854">
    <property type="protein sequence ID" value="ADB50990.1"/>
    <property type="molecule type" value="Genomic_DNA"/>
</dbReference>
<protein>
    <submittedName>
        <fullName evidence="2">Uncharacterized protein</fullName>
    </submittedName>
</protein>
<reference evidence="2 3" key="1">
    <citation type="journal article" date="2010" name="Stand. Genomic Sci.">
        <title>Complete genome sequence of Conexibacter woesei type strain (ID131577).</title>
        <authorList>
            <person name="Pukall R."/>
            <person name="Lapidus A."/>
            <person name="Glavina Del Rio T."/>
            <person name="Copeland A."/>
            <person name="Tice H."/>
            <person name="Cheng J.-F."/>
            <person name="Lucas S."/>
            <person name="Chen F."/>
            <person name="Nolan M."/>
            <person name="Bruce D."/>
            <person name="Goodwin L."/>
            <person name="Pitluck S."/>
            <person name="Mavromatis K."/>
            <person name="Ivanova N."/>
            <person name="Ovchinnikova G."/>
            <person name="Pati A."/>
            <person name="Chen A."/>
            <person name="Palaniappan K."/>
            <person name="Land M."/>
            <person name="Hauser L."/>
            <person name="Chang Y.-J."/>
            <person name="Jeffries C.D."/>
            <person name="Chain P."/>
            <person name="Meincke L."/>
            <person name="Sims D."/>
            <person name="Brettin T."/>
            <person name="Detter J.C."/>
            <person name="Rohde M."/>
            <person name="Goeker M."/>
            <person name="Bristow J."/>
            <person name="Eisen J.A."/>
            <person name="Markowitz V."/>
            <person name="Kyrpides N.C."/>
            <person name="Klenk H.-P."/>
            <person name="Hugenholtz P."/>
        </authorList>
    </citation>
    <scope>NUCLEOTIDE SEQUENCE [LARGE SCALE GENOMIC DNA]</scope>
    <source>
        <strain evidence="3">DSM 14684 / CIP 108061 / JCM 11494 / NBRC 100937 / ID131577</strain>
    </source>
</reference>
<name>D3F8M6_CONWI</name>
<dbReference type="STRING" id="469383.Cwoe_2569"/>
<sequence length="1361" mass="146880">MSSPTSDPAPLGLVVPVDVVALCVGVEDADRATGSFAGATAVYTRQVTRAREAFLGANVARGYGEVPWQQLGTGVHLHWALPDGLTHAAVTDGALDFPAAPNRWLVTRLALDGTEARSRSWLVESDVVLSARPSGQAPVTVPTGDRAGRANARPGVRGRLGASGDFGYLGRWHALDDAWTPASVRPAPSLREVAGTELTAVANGEVGFAAYYPACSSVFGFHDTLADLGPLGRPAQIAYAVVGWYDDPRLDPVQPGATAARLTERYGWTYDGDGSPSFSLCSGSVEGIAWDPRTRYVLGRQVREPLRAEAALGNTPAEALAAYFTARDHPGTPLFESLLTGFQLGLLDAFAQPRPDQLTALAEALHDAEYAQATTAVVHEIVPLDPDAPAVELTPALADELNLLNELSEQHAQCSAHAQWLRWQLFADWYRIFEVDRARRNEAYMIAYERYGAWEPLEAECAELARRVAAQLALVQGRLAPGMRLDESPVERFQQPSDPVVLLTGEGLELPPRHGGDGRFDDEQVLVCRTSDRLLSAETVRGRAIDASRFTAVRAPAGLPRAELATTLLREACLLDTRLAAAIAGGEERALRTALERALAGEQQDVWTFTGAPPSPVEVNWFEPGVWLPLFASWRAQWLPLHQTDVRGRAVDYPPTFFADNFTLDQDAGGAISYAPGRRGVHVDPATARFPQTYRADATLSPTAPETLARLLKAYLDTHTDPTLSEVLRQLRAAEFVTAPLSGFTNLLTMRRQSLQLDVAVPAGSTYEDFTTEVNPVVAHANTVGPDFNGDFNPLRAGWLKLSLELVDAYGQKRAVEIPELAVADAMRTVVDDRPVPSVAWLPPRIAQRNRLLFRWLGADTARREQTTNPPATSPVCGWLVPDHLDGSLFLYDAGGRALGTLFLVHDAGGPAVDWMSAPGDERAIDQPIEVALELADPHLRALALALAGSTRAFFTAFWRALDTVASNVDPTPIATDTGLVALVGRPIALAQAALRLEVEGRPLRDLGWDAMSDRDTDDGLTDVELPVVLGNLRRLADGLIGYFKQSGEEYDLATFYSQGAATGASRGVVPPRQETLSLRVTPTLDSEDDRTERVLMLLDPRGAVHATTGYLPTASLALAPDQVNGALSTLDLSFFTAPVLRGDGGLALPIPQEPGFQTSWVEQVRLDDDVRAWSVTPEIDQPAGRAVWSYTPQQITEGWLRLNPVLLSFDLLDAEEKPIVVAGRANALTLHVVNRSRRPIAFDAGAPVPEGTTPAGSVFYVHSGRLVAEADVPRVAFSAPGWTFQCFDSPRYGAYWAAAPAARVALAPDRGLEIAVTNLVVAADATEGRVFFDYYAIDGLNDGIFADALAVQTTAVRSHR</sequence>
<feature type="region of interest" description="Disordered" evidence="1">
    <location>
        <begin position="134"/>
        <end position="155"/>
    </location>
</feature>
<evidence type="ECO:0000256" key="1">
    <source>
        <dbReference type="SAM" id="MobiDB-lite"/>
    </source>
</evidence>
<organism evidence="2 3">
    <name type="scientific">Conexibacter woesei (strain DSM 14684 / CCUG 47730 / CIP 108061 / JCM 11494 / NBRC 100937 / ID131577)</name>
    <dbReference type="NCBI Taxonomy" id="469383"/>
    <lineage>
        <taxon>Bacteria</taxon>
        <taxon>Bacillati</taxon>
        <taxon>Actinomycetota</taxon>
        <taxon>Thermoleophilia</taxon>
        <taxon>Solirubrobacterales</taxon>
        <taxon>Conexibacteraceae</taxon>
        <taxon>Conexibacter</taxon>
    </lineage>
</organism>
<accession>D3F8M6</accession>
<reference evidence="3" key="2">
    <citation type="submission" date="2010-01" db="EMBL/GenBank/DDBJ databases">
        <title>The complete genome of Conexibacter woesei DSM 14684.</title>
        <authorList>
            <consortium name="US DOE Joint Genome Institute (JGI-PGF)"/>
            <person name="Lucas S."/>
            <person name="Copeland A."/>
            <person name="Lapidus A."/>
            <person name="Glavina del Rio T."/>
            <person name="Dalin E."/>
            <person name="Tice H."/>
            <person name="Bruce D."/>
            <person name="Goodwin L."/>
            <person name="Pitluck S."/>
            <person name="Kyrpides N."/>
            <person name="Mavromatis K."/>
            <person name="Ivanova N."/>
            <person name="Mikhailova N."/>
            <person name="Chertkov O."/>
            <person name="Brettin T."/>
            <person name="Detter J.C."/>
            <person name="Han C."/>
            <person name="Larimer F."/>
            <person name="Land M."/>
            <person name="Hauser L."/>
            <person name="Markowitz V."/>
            <person name="Cheng J.-F."/>
            <person name="Hugenholtz P."/>
            <person name="Woyke T."/>
            <person name="Wu D."/>
            <person name="Pukall R."/>
            <person name="Steenblock K."/>
            <person name="Schneider S."/>
            <person name="Klenk H.-P."/>
            <person name="Eisen J.A."/>
        </authorList>
    </citation>
    <scope>NUCLEOTIDE SEQUENCE [LARGE SCALE GENOMIC DNA]</scope>
    <source>
        <strain evidence="3">DSM 14684 / CIP 108061 / JCM 11494 / NBRC 100937 / ID131577</strain>
    </source>
</reference>